<dbReference type="Proteomes" id="UP000325945">
    <property type="component" value="Unassembled WGS sequence"/>
</dbReference>
<evidence type="ECO:0000313" key="2">
    <source>
        <dbReference type="Proteomes" id="UP000325945"/>
    </source>
</evidence>
<dbReference type="AlphaFoldDB" id="A0A5N6WSH5"/>
<protein>
    <submittedName>
        <fullName evidence="1">Uncharacterized protein</fullName>
    </submittedName>
</protein>
<keyword evidence="2" id="KW-1185">Reference proteome</keyword>
<sequence>MSPVLYGKDTGNEPPDIITAVDGNGNDVNAGFGGEYVWLSPSWTENALEAITEIQILVSDEAIPGKQDLAQGTGGAYRYVGFIKGPPPIRTINLLRRTEEVTPETIKDLGFDGYTQDINAGRGGDYLHLVWKYE</sequence>
<dbReference type="EMBL" id="ML741825">
    <property type="protein sequence ID" value="KAE8323835.1"/>
    <property type="molecule type" value="Genomic_DNA"/>
</dbReference>
<proteinExistence type="predicted"/>
<gene>
    <name evidence="1" type="ORF">BDV39DRAFT_208501</name>
</gene>
<evidence type="ECO:0000313" key="1">
    <source>
        <dbReference type="EMBL" id="KAE8323835.1"/>
    </source>
</evidence>
<reference evidence="2" key="1">
    <citation type="submission" date="2019-04" db="EMBL/GenBank/DDBJ databases">
        <title>Friends and foes A comparative genomics studyof 23 Aspergillus species from section Flavi.</title>
        <authorList>
            <consortium name="DOE Joint Genome Institute"/>
            <person name="Kjaerbolling I."/>
            <person name="Vesth T."/>
            <person name="Frisvad J.C."/>
            <person name="Nybo J.L."/>
            <person name="Theobald S."/>
            <person name="Kildgaard S."/>
            <person name="Isbrandt T."/>
            <person name="Kuo A."/>
            <person name="Sato A."/>
            <person name="Lyhne E.K."/>
            <person name="Kogle M.E."/>
            <person name="Wiebenga A."/>
            <person name="Kun R.S."/>
            <person name="Lubbers R.J."/>
            <person name="Makela M.R."/>
            <person name="Barry K."/>
            <person name="Chovatia M."/>
            <person name="Clum A."/>
            <person name="Daum C."/>
            <person name="Haridas S."/>
            <person name="He G."/>
            <person name="LaButti K."/>
            <person name="Lipzen A."/>
            <person name="Mondo S."/>
            <person name="Riley R."/>
            <person name="Salamov A."/>
            <person name="Simmons B.A."/>
            <person name="Magnuson J.K."/>
            <person name="Henrissat B."/>
            <person name="Mortensen U.H."/>
            <person name="Larsen T.O."/>
            <person name="Devries R.P."/>
            <person name="Grigoriev I.V."/>
            <person name="Machida M."/>
            <person name="Baker S.E."/>
            <person name="Andersen M.R."/>
        </authorList>
    </citation>
    <scope>NUCLEOTIDE SEQUENCE [LARGE SCALE GENOMIC DNA]</scope>
    <source>
        <strain evidence="2">CBS 130017</strain>
    </source>
</reference>
<organism evidence="1 2">
    <name type="scientific">Aspergillus sergii</name>
    <dbReference type="NCBI Taxonomy" id="1034303"/>
    <lineage>
        <taxon>Eukaryota</taxon>
        <taxon>Fungi</taxon>
        <taxon>Dikarya</taxon>
        <taxon>Ascomycota</taxon>
        <taxon>Pezizomycotina</taxon>
        <taxon>Eurotiomycetes</taxon>
        <taxon>Eurotiomycetidae</taxon>
        <taxon>Eurotiales</taxon>
        <taxon>Aspergillaceae</taxon>
        <taxon>Aspergillus</taxon>
        <taxon>Aspergillus subgen. Circumdati</taxon>
    </lineage>
</organism>
<name>A0A5N6WSH5_9EURO</name>
<accession>A0A5N6WSH5</accession>